<dbReference type="Proteomes" id="UP001199525">
    <property type="component" value="Unassembled WGS sequence"/>
</dbReference>
<reference evidence="6 7" key="1">
    <citation type="journal article" date="2021" name="Microorganisms">
        <title>Genome Evolution of Filamentous Cyanobacterium Nostoc Species: From Facultative Symbiosis to Free Living.</title>
        <authorList>
            <person name="Huo D."/>
            <person name="Li H."/>
            <person name="Cai F."/>
            <person name="Guo X."/>
            <person name="Qiao Z."/>
            <person name="Wang W."/>
            <person name="Yu G."/>
            <person name="Li R."/>
        </authorList>
    </citation>
    <scope>NUCLEOTIDE SEQUENCE [LARGE SCALE GENOMIC DNA]</scope>
    <source>
        <strain evidence="6 7">CHAB 5714</strain>
    </source>
</reference>
<gene>
    <name evidence="6" type="ORF">LC586_09340</name>
</gene>
<evidence type="ECO:0000256" key="3">
    <source>
        <dbReference type="PROSITE-ProRule" id="PRU00339"/>
    </source>
</evidence>
<keyword evidence="2 3" id="KW-0802">TPR repeat</keyword>
<dbReference type="PANTHER" id="PTHR45641">
    <property type="entry name" value="TETRATRICOPEPTIDE REPEAT PROTEIN (AFU_ORTHOLOGUE AFUA_6G03870)"/>
    <property type="match status" value="1"/>
</dbReference>
<evidence type="ECO:0000256" key="2">
    <source>
        <dbReference type="ARBA" id="ARBA00022803"/>
    </source>
</evidence>
<evidence type="ECO:0000313" key="7">
    <source>
        <dbReference type="Proteomes" id="UP001199525"/>
    </source>
</evidence>
<dbReference type="PROSITE" id="PS50005">
    <property type="entry name" value="TPR"/>
    <property type="match status" value="4"/>
</dbReference>
<dbReference type="PANTHER" id="PTHR45641:SF19">
    <property type="entry name" value="NEPHROCYSTIN-3"/>
    <property type="match status" value="1"/>
</dbReference>
<comment type="caution">
    <text evidence="6">The sequence shown here is derived from an EMBL/GenBank/DDBJ whole genome shotgun (WGS) entry which is preliminary data.</text>
</comment>
<feature type="repeat" description="TPR" evidence="3">
    <location>
        <begin position="991"/>
        <end position="1024"/>
    </location>
</feature>
<dbReference type="SMART" id="SM00028">
    <property type="entry name" value="TPR"/>
    <property type="match status" value="7"/>
</dbReference>
<dbReference type="InterPro" id="IPR011990">
    <property type="entry name" value="TPR-like_helical_dom_sf"/>
</dbReference>
<evidence type="ECO:0000259" key="4">
    <source>
        <dbReference type="Pfam" id="PF00931"/>
    </source>
</evidence>
<dbReference type="SUPFAM" id="SSF48452">
    <property type="entry name" value="TPR-like"/>
    <property type="match status" value="2"/>
</dbReference>
<dbReference type="EMBL" id="JAIVFQ010000009">
    <property type="protein sequence ID" value="MCC5599417.1"/>
    <property type="molecule type" value="Genomic_DNA"/>
</dbReference>
<evidence type="ECO:0000313" key="6">
    <source>
        <dbReference type="EMBL" id="MCC5599417.1"/>
    </source>
</evidence>
<dbReference type="InterPro" id="IPR019734">
    <property type="entry name" value="TPR_rpt"/>
</dbReference>
<keyword evidence="1" id="KW-0677">Repeat</keyword>
<protein>
    <submittedName>
        <fullName evidence="6">Tetratricopeptide repeat protein</fullName>
    </submittedName>
</protein>
<keyword evidence="7" id="KW-1185">Reference proteome</keyword>
<dbReference type="Pfam" id="PF13181">
    <property type="entry name" value="TPR_8"/>
    <property type="match status" value="1"/>
</dbReference>
<dbReference type="Pfam" id="PF13424">
    <property type="entry name" value="TPR_12"/>
    <property type="match status" value="1"/>
</dbReference>
<dbReference type="Gene3D" id="3.40.50.300">
    <property type="entry name" value="P-loop containing nucleotide triphosphate hydrolases"/>
    <property type="match status" value="1"/>
</dbReference>
<feature type="domain" description="NB-ARC" evidence="4">
    <location>
        <begin position="476"/>
        <end position="634"/>
    </location>
</feature>
<dbReference type="Gene3D" id="1.25.40.10">
    <property type="entry name" value="Tetratricopeptide repeat domain"/>
    <property type="match status" value="2"/>
</dbReference>
<organism evidence="6 7">
    <name type="scientific">Nostoc favosum CHAB5714</name>
    <dbReference type="NCBI Taxonomy" id="2780399"/>
    <lineage>
        <taxon>Bacteria</taxon>
        <taxon>Bacillati</taxon>
        <taxon>Cyanobacteriota</taxon>
        <taxon>Cyanophyceae</taxon>
        <taxon>Nostocales</taxon>
        <taxon>Nostocaceae</taxon>
        <taxon>Nostoc</taxon>
        <taxon>Nostoc favosum</taxon>
    </lineage>
</organism>
<feature type="repeat" description="TPR" evidence="3">
    <location>
        <begin position="1078"/>
        <end position="1111"/>
    </location>
</feature>
<dbReference type="InterPro" id="IPR024983">
    <property type="entry name" value="CHAT_dom"/>
</dbReference>
<feature type="repeat" description="TPR" evidence="3">
    <location>
        <begin position="1036"/>
        <end position="1069"/>
    </location>
</feature>
<evidence type="ECO:0000259" key="5">
    <source>
        <dbReference type="Pfam" id="PF12770"/>
    </source>
</evidence>
<dbReference type="InterPro" id="IPR002182">
    <property type="entry name" value="NB-ARC"/>
</dbReference>
<feature type="repeat" description="TPR" evidence="3">
    <location>
        <begin position="1119"/>
        <end position="1152"/>
    </location>
</feature>
<dbReference type="InterPro" id="IPR027417">
    <property type="entry name" value="P-loop_NTPase"/>
</dbReference>
<evidence type="ECO:0000256" key="1">
    <source>
        <dbReference type="ARBA" id="ARBA00022737"/>
    </source>
</evidence>
<dbReference type="PRINTS" id="PR00364">
    <property type="entry name" value="DISEASERSIST"/>
</dbReference>
<sequence>MITLKLNLFPIDRIKFQISADKYGSEESKLPFSDGDADPNLFTILNALNALDRRYKSSKSDDKNWMLQEGLLVKDNKRFFYASEMHKKIGIKLYNALFTGEIKEALLEALGKASSTETQERLHIQLQYEADAIQTSNLPLYPWQLVHNEQDFLAKRRVIFSYLIAHRNSLPKGKRSVEQMKVLLISSTAFENDNQRIQSQELAIRQGLRKAELENSACLLSWYQPPKKPTCERLRDYLTNHRNESSKRPDIIHFNGHGYFKRRCYTPSCLKDHSNEVIYPKNVNKCKICKVPLNKPEGFLLFEDDNAQSNYINAEAFANLVSISKPAPALVVITACKSALAYESDSVFNGIAQKLLLDVSAVVATPFNISEDSVTRFIEQFYRALGAKQSLLEAVTLASNAMRYYDYEWYRPVIFMRYDGNEDGYLFEFDDSSETKSEKKSDEQQQATLNIPANIPHSGIIEDQFFGRDEELKKLQKLFQDKNIVAITGMGGVGKTELAIQYANHHYKQQTYEGGVCWVQMEEDENQEDSNLGFGEMLLFAKSELNLQPPPSDLKSQIKYCWKYWLEGNVLLVVDNVTKKNFEKIVHYLPPTTDKRFKVLITTRDKLGSPTVPLDLNVLSQEAGLDILNSLVGKRVQDDLKVAKELCQWLDNLPLGLELVGRYLSIDESLSLAKMQERLKNQRLESKVLLKRQVMTAQRGIVDAFELSWKRLDENQKFLGYLLSLFSSSPIPWLLVEKVESAGKVEESTDLEEARHTLIEFSLIKKSDKESDDNAYQLHPLIREFFKDKLKLLETKVNEEYKRNFCQAIAEVAREIPQRLTIKKILEVEQSIQHIQEATEEALNKYLSDENIIQPFIGLGRYYEGQGLYSEAEKWYNKCLSTTEERLKEVCSDVVKSQVVKSQNALADLYLFLKRDQDAELRYRKALKIGKKLRKQKPYDKDKQYALDVAKSQADLGYLYSLQKRYWRAKPLLESALKIRNEYPENHSEIVESLNYLAYFYRVQEDWDNAQKLYEKALQRSENFSNDEDENLLIAAECYHNLATFYHSRENYDKAEDGYHQALKLNQQLQGQENLEAAHILSTLANLYKDKKDYKKAEEHYLNALDIRNKLLKKHLNIAENLRKLGYLFYDQQRYSEAISWFYKTLEMIKDLIDDKEPSASNNKDKLVKWIYGILCSLEDLVHKSKRQDVVFQWGKIAKFDEKQTLPLPTISDEIIAPVLKLLGCDK</sequence>
<feature type="domain" description="CHAT" evidence="5">
    <location>
        <begin position="134"/>
        <end position="404"/>
    </location>
</feature>
<dbReference type="RefSeq" id="WP_229484275.1">
    <property type="nucleotide sequence ID" value="NZ_JAIVFQ010000009.1"/>
</dbReference>
<dbReference type="Pfam" id="PF12770">
    <property type="entry name" value="CHAT"/>
    <property type="match status" value="1"/>
</dbReference>
<name>A0ABS8I5T0_9NOSO</name>
<dbReference type="Pfam" id="PF00931">
    <property type="entry name" value="NB-ARC"/>
    <property type="match status" value="1"/>
</dbReference>
<proteinExistence type="predicted"/>
<dbReference type="Pfam" id="PF13374">
    <property type="entry name" value="TPR_10"/>
    <property type="match status" value="2"/>
</dbReference>
<dbReference type="SUPFAM" id="SSF52540">
    <property type="entry name" value="P-loop containing nucleoside triphosphate hydrolases"/>
    <property type="match status" value="1"/>
</dbReference>
<accession>A0ABS8I5T0</accession>